<protein>
    <submittedName>
        <fullName evidence="4">DUF4190 domain-containing protein</fullName>
    </submittedName>
</protein>
<dbReference type="InterPro" id="IPR025241">
    <property type="entry name" value="DUF4190"/>
</dbReference>
<reference evidence="4 5" key="1">
    <citation type="submission" date="2023-05" db="EMBL/GenBank/DDBJ databases">
        <title>Lithophilousrod everest ZFBP1038 complete genpme.</title>
        <authorList>
            <person name="Tian M."/>
        </authorList>
    </citation>
    <scope>NUCLEOTIDE SEQUENCE [LARGE SCALE GENOMIC DNA]</scope>
    <source>
        <strain evidence="4 5">ZFBP1038</strain>
    </source>
</reference>
<feature type="domain" description="DUF4190" evidence="3">
    <location>
        <begin position="40"/>
        <end position="93"/>
    </location>
</feature>
<proteinExistence type="predicted"/>
<organism evidence="4 5">
    <name type="scientific">Saxibacter everestensis</name>
    <dbReference type="NCBI Taxonomy" id="2909229"/>
    <lineage>
        <taxon>Bacteria</taxon>
        <taxon>Bacillati</taxon>
        <taxon>Actinomycetota</taxon>
        <taxon>Actinomycetes</taxon>
        <taxon>Micrococcales</taxon>
        <taxon>Brevibacteriaceae</taxon>
        <taxon>Saxibacter</taxon>
    </lineage>
</organism>
<dbReference type="Pfam" id="PF13828">
    <property type="entry name" value="DUF4190"/>
    <property type="match status" value="1"/>
</dbReference>
<dbReference type="RefSeq" id="WP_349639656.1">
    <property type="nucleotide sequence ID" value="NZ_CP090958.1"/>
</dbReference>
<evidence type="ECO:0000259" key="3">
    <source>
        <dbReference type="Pfam" id="PF13828"/>
    </source>
</evidence>
<keyword evidence="2" id="KW-0472">Membrane</keyword>
<keyword evidence="2" id="KW-0812">Transmembrane</keyword>
<feature type="transmembrane region" description="Helical" evidence="2">
    <location>
        <begin position="75"/>
        <end position="98"/>
    </location>
</feature>
<sequence>MTTDPSAPNNDSQQSNQGQYGASYNAGGYGAPAPAKTNVLAIIALILGIVVPIGGIICGPIALKQIKRTGENGAGLAKAGLIIGIILTLVTIVSWIIVGVMAANAPELATY</sequence>
<evidence type="ECO:0000256" key="1">
    <source>
        <dbReference type="SAM" id="MobiDB-lite"/>
    </source>
</evidence>
<evidence type="ECO:0000313" key="4">
    <source>
        <dbReference type="EMBL" id="WGW12850.1"/>
    </source>
</evidence>
<keyword evidence="2" id="KW-1133">Transmembrane helix</keyword>
<gene>
    <name evidence="4" type="ORF">LWF01_03490</name>
</gene>
<keyword evidence="5" id="KW-1185">Reference proteome</keyword>
<name>A0ABY8QWV2_9MICO</name>
<evidence type="ECO:0000313" key="5">
    <source>
        <dbReference type="Proteomes" id="UP001209083"/>
    </source>
</evidence>
<feature type="compositionally biased region" description="Polar residues" evidence="1">
    <location>
        <begin position="1"/>
        <end position="16"/>
    </location>
</feature>
<feature type="region of interest" description="Disordered" evidence="1">
    <location>
        <begin position="1"/>
        <end position="21"/>
    </location>
</feature>
<dbReference type="EMBL" id="CP090958">
    <property type="protein sequence ID" value="WGW12850.1"/>
    <property type="molecule type" value="Genomic_DNA"/>
</dbReference>
<accession>A0ABY8QWV2</accession>
<evidence type="ECO:0000256" key="2">
    <source>
        <dbReference type="SAM" id="Phobius"/>
    </source>
</evidence>
<feature type="transmembrane region" description="Helical" evidence="2">
    <location>
        <begin position="39"/>
        <end position="63"/>
    </location>
</feature>
<dbReference type="Proteomes" id="UP001209083">
    <property type="component" value="Chromosome"/>
</dbReference>